<reference evidence="10" key="1">
    <citation type="submission" date="2020-06" db="EMBL/GenBank/DDBJ databases">
        <title>Draft genome of Bugula neritina, a colonial animal packing powerful symbionts and potential medicines.</title>
        <authorList>
            <person name="Rayko M."/>
        </authorList>
    </citation>
    <scope>NUCLEOTIDE SEQUENCE [LARGE SCALE GENOMIC DNA]</scope>
    <source>
        <strain evidence="10">Kwan_BN1</strain>
    </source>
</reference>
<feature type="region of interest" description="Disordered" evidence="8">
    <location>
        <begin position="106"/>
        <end position="157"/>
    </location>
</feature>
<dbReference type="OrthoDB" id="6159439at2759"/>
<dbReference type="PANTHER" id="PTHR45874:SF4">
    <property type="entry name" value="HOMEOBOX PROTEIN ABDOMINAL-B"/>
    <property type="match status" value="1"/>
</dbReference>
<keyword evidence="5 6" id="KW-0539">Nucleus</keyword>
<dbReference type="InterPro" id="IPR001356">
    <property type="entry name" value="HD"/>
</dbReference>
<comment type="similarity">
    <text evidence="2">Belongs to the Abd-B homeobox family.</text>
</comment>
<dbReference type="PANTHER" id="PTHR45874">
    <property type="entry name" value="HOMEOBOX PROTEIN ABDOMINAL-B"/>
    <property type="match status" value="1"/>
</dbReference>
<evidence type="ECO:0000256" key="7">
    <source>
        <dbReference type="RuleBase" id="RU000682"/>
    </source>
</evidence>
<feature type="domain" description="Homeobox" evidence="9">
    <location>
        <begin position="149"/>
        <end position="209"/>
    </location>
</feature>
<comment type="subcellular location">
    <subcellularLocation>
        <location evidence="1 6 7">Nucleus</location>
    </subcellularLocation>
</comment>
<keyword evidence="4 6" id="KW-0371">Homeobox</keyword>
<keyword evidence="11" id="KW-1185">Reference proteome</keyword>
<evidence type="ECO:0000313" key="10">
    <source>
        <dbReference type="EMBL" id="KAF6022411.1"/>
    </source>
</evidence>
<evidence type="ECO:0000313" key="11">
    <source>
        <dbReference type="Proteomes" id="UP000593567"/>
    </source>
</evidence>
<dbReference type="Proteomes" id="UP000593567">
    <property type="component" value="Unassembled WGS sequence"/>
</dbReference>
<dbReference type="Pfam" id="PF00046">
    <property type="entry name" value="Homeodomain"/>
    <property type="match status" value="1"/>
</dbReference>
<feature type="DNA-binding region" description="Homeobox" evidence="6">
    <location>
        <begin position="151"/>
        <end position="210"/>
    </location>
</feature>
<dbReference type="PROSITE" id="PS50071">
    <property type="entry name" value="HOMEOBOX_2"/>
    <property type="match status" value="1"/>
</dbReference>
<dbReference type="PRINTS" id="PR00024">
    <property type="entry name" value="HOMEOBOX"/>
</dbReference>
<evidence type="ECO:0000256" key="5">
    <source>
        <dbReference type="ARBA" id="ARBA00023242"/>
    </source>
</evidence>
<protein>
    <recommendedName>
        <fullName evidence="9">Homeobox domain-containing protein</fullName>
    </recommendedName>
</protein>
<evidence type="ECO:0000256" key="2">
    <source>
        <dbReference type="ARBA" id="ARBA00006317"/>
    </source>
</evidence>
<dbReference type="AlphaFoldDB" id="A0A7J7J9Y9"/>
<dbReference type="GO" id="GO:0000978">
    <property type="term" value="F:RNA polymerase II cis-regulatory region sequence-specific DNA binding"/>
    <property type="evidence" value="ECO:0007669"/>
    <property type="project" value="TreeGrafter"/>
</dbReference>
<dbReference type="SUPFAM" id="SSF46689">
    <property type="entry name" value="Homeodomain-like"/>
    <property type="match status" value="1"/>
</dbReference>
<dbReference type="SMART" id="SM00389">
    <property type="entry name" value="HOX"/>
    <property type="match status" value="1"/>
</dbReference>
<dbReference type="GO" id="GO:0005634">
    <property type="term" value="C:nucleus"/>
    <property type="evidence" value="ECO:0007669"/>
    <property type="project" value="UniProtKB-SubCell"/>
</dbReference>
<dbReference type="PROSITE" id="PS00027">
    <property type="entry name" value="HOMEOBOX_1"/>
    <property type="match status" value="1"/>
</dbReference>
<dbReference type="Gene3D" id="1.10.10.60">
    <property type="entry name" value="Homeodomain-like"/>
    <property type="match status" value="1"/>
</dbReference>
<sequence length="265" mass="29104">MMHYPGIDPSAPYGSHSPNVTVMNRGPTAAAMQAAAWSQNPTSCRYNPAADYMANSAATFAADSVNFYQDSYRHPLIPGSSAMPSMYYPPHPMLMQNRNIAAPGELNVVNSSSPTPTSTAQPPAELASPTDSLGSKEAENSSTGTNGSSSSRKKRKPYTRYQTMVLETEFINNSYITRQKRWEISCRLRLTERQVKVWFQNRRMKRKKLNDRAKNAQLAVQHTPSLAHHVTVALPYHHSGQALQCHGNNEGATAAALGLCYAKSS</sequence>
<evidence type="ECO:0000256" key="1">
    <source>
        <dbReference type="ARBA" id="ARBA00004123"/>
    </source>
</evidence>
<evidence type="ECO:0000256" key="4">
    <source>
        <dbReference type="ARBA" id="ARBA00023155"/>
    </source>
</evidence>
<dbReference type="InterPro" id="IPR009057">
    <property type="entry name" value="Homeodomain-like_sf"/>
</dbReference>
<dbReference type="EMBL" id="VXIV02002854">
    <property type="protein sequence ID" value="KAF6022411.1"/>
    <property type="molecule type" value="Genomic_DNA"/>
</dbReference>
<dbReference type="GO" id="GO:0000981">
    <property type="term" value="F:DNA-binding transcription factor activity, RNA polymerase II-specific"/>
    <property type="evidence" value="ECO:0007669"/>
    <property type="project" value="InterPro"/>
</dbReference>
<proteinExistence type="inferred from homology"/>
<evidence type="ECO:0000259" key="9">
    <source>
        <dbReference type="PROSITE" id="PS50071"/>
    </source>
</evidence>
<feature type="compositionally biased region" description="Low complexity" evidence="8">
    <location>
        <begin position="111"/>
        <end position="124"/>
    </location>
</feature>
<evidence type="ECO:0000256" key="6">
    <source>
        <dbReference type="PROSITE-ProRule" id="PRU00108"/>
    </source>
</evidence>
<name>A0A7J7J9Y9_BUGNE</name>
<comment type="caution">
    <text evidence="10">The sequence shown here is derived from an EMBL/GenBank/DDBJ whole genome shotgun (WGS) entry which is preliminary data.</text>
</comment>
<dbReference type="InterPro" id="IPR046333">
    <property type="entry name" value="HXA10/ABDB-like"/>
</dbReference>
<feature type="compositionally biased region" description="Low complexity" evidence="8">
    <location>
        <begin position="140"/>
        <end position="150"/>
    </location>
</feature>
<organism evidence="10 11">
    <name type="scientific">Bugula neritina</name>
    <name type="common">Brown bryozoan</name>
    <name type="synonym">Sertularia neritina</name>
    <dbReference type="NCBI Taxonomy" id="10212"/>
    <lineage>
        <taxon>Eukaryota</taxon>
        <taxon>Metazoa</taxon>
        <taxon>Spiralia</taxon>
        <taxon>Lophotrochozoa</taxon>
        <taxon>Bryozoa</taxon>
        <taxon>Gymnolaemata</taxon>
        <taxon>Cheilostomatida</taxon>
        <taxon>Flustrina</taxon>
        <taxon>Buguloidea</taxon>
        <taxon>Bugulidae</taxon>
        <taxon>Bugula</taxon>
    </lineage>
</organism>
<gene>
    <name evidence="10" type="ORF">EB796_019291</name>
</gene>
<evidence type="ECO:0000256" key="8">
    <source>
        <dbReference type="SAM" id="MobiDB-lite"/>
    </source>
</evidence>
<dbReference type="CDD" id="cd00086">
    <property type="entry name" value="homeodomain"/>
    <property type="match status" value="1"/>
</dbReference>
<dbReference type="InterPro" id="IPR017970">
    <property type="entry name" value="Homeobox_CS"/>
</dbReference>
<accession>A0A7J7J9Y9</accession>
<dbReference type="InterPro" id="IPR020479">
    <property type="entry name" value="HD_metazoa"/>
</dbReference>
<keyword evidence="3 6" id="KW-0238">DNA-binding</keyword>
<evidence type="ECO:0000256" key="3">
    <source>
        <dbReference type="ARBA" id="ARBA00023125"/>
    </source>
</evidence>